<dbReference type="EMBL" id="JAGFNK010000003">
    <property type="protein sequence ID" value="KAI9513136.1"/>
    <property type="molecule type" value="Genomic_DNA"/>
</dbReference>
<organism evidence="1 2">
    <name type="scientific">Russula earlei</name>
    <dbReference type="NCBI Taxonomy" id="71964"/>
    <lineage>
        <taxon>Eukaryota</taxon>
        <taxon>Fungi</taxon>
        <taxon>Dikarya</taxon>
        <taxon>Basidiomycota</taxon>
        <taxon>Agaricomycotina</taxon>
        <taxon>Agaricomycetes</taxon>
        <taxon>Russulales</taxon>
        <taxon>Russulaceae</taxon>
        <taxon>Russula</taxon>
    </lineage>
</organism>
<evidence type="ECO:0000313" key="1">
    <source>
        <dbReference type="EMBL" id="KAI9513136.1"/>
    </source>
</evidence>
<name>A0ACC0UPI6_9AGAM</name>
<evidence type="ECO:0000313" key="2">
    <source>
        <dbReference type="Proteomes" id="UP001207468"/>
    </source>
</evidence>
<reference evidence="1" key="1">
    <citation type="submission" date="2021-03" db="EMBL/GenBank/DDBJ databases">
        <title>Evolutionary priming and transition to the ectomycorrhizal habit in an iconic lineage of mushroom-forming fungi: is preadaptation a requirement?</title>
        <authorList>
            <consortium name="DOE Joint Genome Institute"/>
            <person name="Looney B.P."/>
            <person name="Miyauchi S."/>
            <person name="Morin E."/>
            <person name="Drula E."/>
            <person name="Courty P.E."/>
            <person name="Chicoki N."/>
            <person name="Fauchery L."/>
            <person name="Kohler A."/>
            <person name="Kuo A."/>
            <person name="LaButti K."/>
            <person name="Pangilinan J."/>
            <person name="Lipzen A."/>
            <person name="Riley R."/>
            <person name="Andreopoulos W."/>
            <person name="He G."/>
            <person name="Johnson J."/>
            <person name="Barry K.W."/>
            <person name="Grigoriev I.V."/>
            <person name="Nagy L."/>
            <person name="Hibbett D."/>
            <person name="Henrissat B."/>
            <person name="Matheny P.B."/>
            <person name="Labbe J."/>
            <person name="Martin A.F."/>
        </authorList>
    </citation>
    <scope>NUCLEOTIDE SEQUENCE</scope>
    <source>
        <strain evidence="1">BPL698</strain>
    </source>
</reference>
<sequence>MPFHLKALGYSGISVLAGYLLFAYWSSIMCEVYYPGWAQVAYLLSSSYPHHRVILLMESGEYWVMAIARTLQGISAAAVWTAGLALVCDTVPEEKVGRYTGYLGLAMSGLPLGQLIGPPVGGALYDRFGIRGPCLFAITIVSVDLVGRSLVIERREALAWGFDPAASINTSSRHPSVSPLDPPYGTFAAVKYFPIESESQGSDISLPEESSSSLDQGPGAYEALIFQTQPVPISLFQVIKGLCMSSRAVAAVVNSLVSGFLYSFQEPTLPVHLQRTWQLNPSQIGLIFLAAAPPAMLAPSIAGWFADHIGVEWVSFLCLLLAIPCWIAVTIRGNLSLFVAAFAFENLWTSAFVAPVTTELALVSRLIPGVGYAHVYGAFNVAVGIGASVGPVLSGEIFQRSSQGWTILNLIAVAIIIAASVVVAFFTGERPLARRLRYPS</sequence>
<gene>
    <name evidence="1" type="ORF">F5148DRAFT_1279170</name>
</gene>
<accession>A0ACC0UPI6</accession>
<keyword evidence="2" id="KW-1185">Reference proteome</keyword>
<proteinExistence type="predicted"/>
<protein>
    <submittedName>
        <fullName evidence="1">MFS general substrate transporter</fullName>
    </submittedName>
</protein>
<comment type="caution">
    <text evidence="1">The sequence shown here is derived from an EMBL/GenBank/DDBJ whole genome shotgun (WGS) entry which is preliminary data.</text>
</comment>
<dbReference type="Proteomes" id="UP001207468">
    <property type="component" value="Unassembled WGS sequence"/>
</dbReference>